<protein>
    <recommendedName>
        <fullName evidence="2">Endonuclease NucS C-terminal domain-containing protein</fullName>
    </recommendedName>
</protein>
<dbReference type="Proteomes" id="UP000034894">
    <property type="component" value="Unassembled WGS sequence"/>
</dbReference>
<evidence type="ECO:0000259" key="2">
    <source>
        <dbReference type="Pfam" id="PF01939"/>
    </source>
</evidence>
<evidence type="ECO:0000313" key="3">
    <source>
        <dbReference type="EMBL" id="KKS96375.1"/>
    </source>
</evidence>
<proteinExistence type="predicted"/>
<dbReference type="CDD" id="cd22341">
    <property type="entry name" value="NucS-like"/>
    <property type="match status" value="1"/>
</dbReference>
<dbReference type="Gene3D" id="3.40.1350.10">
    <property type="match status" value="1"/>
</dbReference>
<accession>A0A0G1DEP4</accession>
<organism evidence="3 4">
    <name type="scientific">Candidatus Gottesmanbacteria bacterium GW2011_GWA2_43_14</name>
    <dbReference type="NCBI Taxonomy" id="1618443"/>
    <lineage>
        <taxon>Bacteria</taxon>
        <taxon>Candidatus Gottesmaniibacteriota</taxon>
    </lineage>
</organism>
<dbReference type="STRING" id="1618443.UV73_C0011G0047"/>
<name>A0A0G1DEP4_9BACT</name>
<evidence type="ECO:0000256" key="1">
    <source>
        <dbReference type="ARBA" id="ARBA00023125"/>
    </source>
</evidence>
<dbReference type="AlphaFoldDB" id="A0A0G1DEP4"/>
<sequence length="351" mass="40314">MDTDLIQKIIDEKRNNPWWIESEKKVVGKYGQIFKPTNLDNLTKEDFKSFLLIKNNLHWEAIHRQGNIITADMKILIKFLKYLLNESIPIKERLSTKFVEDGGLWVKGMGRAVMSPIMMVVYPDKYGVWNTRSEAALKKLNLFPHLRSGDGFGDKYIKINNVLLELASKYQISLWNLDGVLGEISGWGPWLEQASYGKTDEEEEVERDAKEHGIEDVTNFGMERQLEDFLIANWNKTLFGKDYDLIYGEGNDLLSQQYQTATGPIDILAKAKSGKGFLVIELKKGRTSDAVVGQILRYITWIRENLAHNDPVQGAIIILESDEKLRYSLKSLNGISLYTYRVDFKLNIENI</sequence>
<dbReference type="EMBL" id="LCFP01000011">
    <property type="protein sequence ID" value="KKS96375.1"/>
    <property type="molecule type" value="Genomic_DNA"/>
</dbReference>
<dbReference type="InterPro" id="IPR048301">
    <property type="entry name" value="NucS_C"/>
</dbReference>
<gene>
    <name evidence="3" type="ORF">UV73_C0011G0047</name>
</gene>
<dbReference type="InterPro" id="IPR011856">
    <property type="entry name" value="tRNA_endonuc-like_dom_sf"/>
</dbReference>
<comment type="caution">
    <text evidence="3">The sequence shown here is derived from an EMBL/GenBank/DDBJ whole genome shotgun (WGS) entry which is preliminary data.</text>
</comment>
<evidence type="ECO:0000313" key="4">
    <source>
        <dbReference type="Proteomes" id="UP000034894"/>
    </source>
</evidence>
<dbReference type="GO" id="GO:0004519">
    <property type="term" value="F:endonuclease activity"/>
    <property type="evidence" value="ECO:0007669"/>
    <property type="project" value="InterPro"/>
</dbReference>
<feature type="domain" description="Endonuclease NucS C-terminal" evidence="2">
    <location>
        <begin position="242"/>
        <end position="317"/>
    </location>
</feature>
<dbReference type="GO" id="GO:0003677">
    <property type="term" value="F:DNA binding"/>
    <property type="evidence" value="ECO:0007669"/>
    <property type="project" value="UniProtKB-KW"/>
</dbReference>
<keyword evidence="1" id="KW-0238">DNA-binding</keyword>
<reference evidence="3 4" key="1">
    <citation type="journal article" date="2015" name="Nature">
        <title>rRNA introns, odd ribosomes, and small enigmatic genomes across a large radiation of phyla.</title>
        <authorList>
            <person name="Brown C.T."/>
            <person name="Hug L.A."/>
            <person name="Thomas B.C."/>
            <person name="Sharon I."/>
            <person name="Castelle C.J."/>
            <person name="Singh A."/>
            <person name="Wilkins M.J."/>
            <person name="Williams K.H."/>
            <person name="Banfield J.F."/>
        </authorList>
    </citation>
    <scope>NUCLEOTIDE SEQUENCE [LARGE SCALE GENOMIC DNA]</scope>
</reference>
<dbReference type="InterPro" id="IPR002793">
    <property type="entry name" value="Endonuclease_NucS"/>
</dbReference>
<dbReference type="Pfam" id="PF01939">
    <property type="entry name" value="NucS_C"/>
    <property type="match status" value="1"/>
</dbReference>